<name>A0A9P5V446_9FUNG</name>
<dbReference type="OrthoDB" id="2402888at2759"/>
<comment type="caution">
    <text evidence="1">The sequence shown here is derived from an EMBL/GenBank/DDBJ whole genome shotgun (WGS) entry which is preliminary data.</text>
</comment>
<sequence>MASQTAGVRKGRQWMESINRGRKGATYFLGLENVLQANPMEYYDSRDMEPVNQKAVIQEWEGWMATFGSSKHKVLVDLSRMSHNQAKAAKEYLIKKALVGRKLDMLATSREQLRDNEAEMTSMLKSVSPGINGHERRAKELDGAPVFQLKRKESTSHEDELDEETAVSSCRSLSPSWHWKAAFALLNQMDVWKVDDIDLLSKFNDFKSQQAHSRLSLALDGIADVTPGSAFSRTLSVEERSWASLVSLKSVDENWQCLSPILSRVCGQRSSFDEVFEALRQEDIKEPVVDYLRAITYHYSHYLEYHDEVPRTINEREGFGDLTWPFIRGALKLVKIPSRCFEIPVIGTKERRNTGRDLSVETEEQAPMADGVALFEDHQIYLAEASTIYDAKLEKEAKDKFKLVRCMKDSWNSQIKSISREAVPPSGLTVFGSTSFGDETKFYAMDYAGTYRLKQYLLRKGAFPMPCKQ</sequence>
<protein>
    <submittedName>
        <fullName evidence="1">Uncharacterized protein</fullName>
    </submittedName>
</protein>
<keyword evidence="2" id="KW-1185">Reference proteome</keyword>
<dbReference type="AlphaFoldDB" id="A0A9P5V446"/>
<dbReference type="EMBL" id="JAAAUQ010001775">
    <property type="protein sequence ID" value="KAF9133874.1"/>
    <property type="molecule type" value="Genomic_DNA"/>
</dbReference>
<organism evidence="1 2">
    <name type="scientific">Linnemannia schmuckeri</name>
    <dbReference type="NCBI Taxonomy" id="64567"/>
    <lineage>
        <taxon>Eukaryota</taxon>
        <taxon>Fungi</taxon>
        <taxon>Fungi incertae sedis</taxon>
        <taxon>Mucoromycota</taxon>
        <taxon>Mortierellomycotina</taxon>
        <taxon>Mortierellomycetes</taxon>
        <taxon>Mortierellales</taxon>
        <taxon>Mortierellaceae</taxon>
        <taxon>Linnemannia</taxon>
    </lineage>
</organism>
<evidence type="ECO:0000313" key="2">
    <source>
        <dbReference type="Proteomes" id="UP000748756"/>
    </source>
</evidence>
<dbReference type="Proteomes" id="UP000748756">
    <property type="component" value="Unassembled WGS sequence"/>
</dbReference>
<proteinExistence type="predicted"/>
<accession>A0A9P5V446</accession>
<gene>
    <name evidence="1" type="ORF">BG015_003497</name>
</gene>
<evidence type="ECO:0000313" key="1">
    <source>
        <dbReference type="EMBL" id="KAF9133874.1"/>
    </source>
</evidence>
<reference evidence="1" key="1">
    <citation type="journal article" date="2020" name="Fungal Divers.">
        <title>Resolving the Mortierellaceae phylogeny through synthesis of multi-gene phylogenetics and phylogenomics.</title>
        <authorList>
            <person name="Vandepol N."/>
            <person name="Liber J."/>
            <person name="Desiro A."/>
            <person name="Na H."/>
            <person name="Kennedy M."/>
            <person name="Barry K."/>
            <person name="Grigoriev I.V."/>
            <person name="Miller A.N."/>
            <person name="O'Donnell K."/>
            <person name="Stajich J.E."/>
            <person name="Bonito G."/>
        </authorList>
    </citation>
    <scope>NUCLEOTIDE SEQUENCE</scope>
    <source>
        <strain evidence="1">NRRL 6426</strain>
    </source>
</reference>